<dbReference type="RefSeq" id="WP_061992698.1">
    <property type="nucleotide sequence ID" value="NZ_DF967986.1"/>
</dbReference>
<evidence type="ECO:0000256" key="3">
    <source>
        <dbReference type="ARBA" id="ARBA00023163"/>
    </source>
</evidence>
<dbReference type="InterPro" id="IPR011991">
    <property type="entry name" value="ArsR-like_HTH"/>
</dbReference>
<dbReference type="PRINTS" id="PR00598">
    <property type="entry name" value="HTHMARR"/>
</dbReference>
<protein>
    <submittedName>
        <fullName evidence="5">MarR family transcriptional regulator</fullName>
    </submittedName>
</protein>
<keyword evidence="1" id="KW-0805">Transcription regulation</keyword>
<gene>
    <name evidence="5" type="ORF">FFIC_091030</name>
</gene>
<evidence type="ECO:0000259" key="4">
    <source>
        <dbReference type="PROSITE" id="PS50995"/>
    </source>
</evidence>
<evidence type="ECO:0000313" key="6">
    <source>
        <dbReference type="Proteomes" id="UP000253891"/>
    </source>
</evidence>
<dbReference type="PANTHER" id="PTHR42756">
    <property type="entry name" value="TRANSCRIPTIONAL REGULATOR, MARR"/>
    <property type="match status" value="1"/>
</dbReference>
<dbReference type="PROSITE" id="PS50995">
    <property type="entry name" value="HTH_MARR_2"/>
    <property type="match status" value="1"/>
</dbReference>
<dbReference type="AlphaFoldDB" id="A0A0K8MFG2"/>
<sequence>MSTNKLGSQLVDMKQVNQDLMDLFTNVVWVEEYELKQSPFHALTVKEVHTIYVISMYEEKTASQVAKAVHLSPSAMTTAIDRLVDKGYVERRRSKEDRRVVKLGLTHQGRVLYRAHQQFHYKVAKALIDDMSGEEALAMERAVHNLQTYLKALIES</sequence>
<dbReference type="Pfam" id="PF01047">
    <property type="entry name" value="MarR"/>
    <property type="match status" value="1"/>
</dbReference>
<accession>A0A0K8MFG2</accession>
<evidence type="ECO:0000256" key="1">
    <source>
        <dbReference type="ARBA" id="ARBA00023015"/>
    </source>
</evidence>
<dbReference type="SMART" id="SM00347">
    <property type="entry name" value="HTH_MARR"/>
    <property type="match status" value="1"/>
</dbReference>
<dbReference type="GO" id="GO:0003700">
    <property type="term" value="F:DNA-binding transcription factor activity"/>
    <property type="evidence" value="ECO:0007669"/>
    <property type="project" value="InterPro"/>
</dbReference>
<dbReference type="EMBL" id="DF967986">
    <property type="protein sequence ID" value="GAO99276.1"/>
    <property type="molecule type" value="Genomic_DNA"/>
</dbReference>
<dbReference type="InterPro" id="IPR036390">
    <property type="entry name" value="WH_DNA-bd_sf"/>
</dbReference>
<dbReference type="OrthoDB" id="5461037at2"/>
<evidence type="ECO:0000313" key="5">
    <source>
        <dbReference type="EMBL" id="GAO99276.1"/>
    </source>
</evidence>
<keyword evidence="2" id="KW-0238">DNA-binding</keyword>
<feature type="domain" description="HTH marR-type" evidence="4">
    <location>
        <begin position="1"/>
        <end position="148"/>
    </location>
</feature>
<dbReference type="SUPFAM" id="SSF46785">
    <property type="entry name" value="Winged helix' DNA-binding domain"/>
    <property type="match status" value="1"/>
</dbReference>
<dbReference type="InterPro" id="IPR000835">
    <property type="entry name" value="HTH_MarR-typ"/>
</dbReference>
<reference evidence="5 6" key="1">
    <citation type="journal article" date="2015" name="BMC Genomics">
        <title>Comparative genomics of Fructobacillus spp. and Leuconostoc spp. reveals niche-specific evolution of Fructobacillus spp.</title>
        <authorList>
            <person name="Endo A."/>
            <person name="Tanizawa Y."/>
            <person name="Tanaka N."/>
            <person name="Maeno S."/>
            <person name="Kumar H."/>
            <person name="Shiwa Y."/>
            <person name="Okada S."/>
            <person name="Yoshikawa H."/>
            <person name="Dicks L."/>
            <person name="Nakagawa J."/>
            <person name="Arita M."/>
        </authorList>
    </citation>
    <scope>NUCLEOTIDE SEQUENCE [LARGE SCALE GENOMIC DNA]</scope>
    <source>
        <strain evidence="5 6">JCM 12225</strain>
    </source>
</reference>
<dbReference type="CDD" id="cd00090">
    <property type="entry name" value="HTH_ARSR"/>
    <property type="match status" value="1"/>
</dbReference>
<evidence type="ECO:0000256" key="2">
    <source>
        <dbReference type="ARBA" id="ARBA00023125"/>
    </source>
</evidence>
<keyword evidence="6" id="KW-1185">Reference proteome</keyword>
<organism evidence="5 6">
    <name type="scientific">Fructobacillus ficulneus</name>
    <dbReference type="NCBI Taxonomy" id="157463"/>
    <lineage>
        <taxon>Bacteria</taxon>
        <taxon>Bacillati</taxon>
        <taxon>Bacillota</taxon>
        <taxon>Bacilli</taxon>
        <taxon>Lactobacillales</taxon>
        <taxon>Lactobacillaceae</taxon>
        <taxon>Fructobacillus</taxon>
    </lineage>
</organism>
<dbReference type="Gene3D" id="1.10.10.10">
    <property type="entry name" value="Winged helix-like DNA-binding domain superfamily/Winged helix DNA-binding domain"/>
    <property type="match status" value="1"/>
</dbReference>
<proteinExistence type="predicted"/>
<keyword evidence="3" id="KW-0804">Transcription</keyword>
<name>A0A0K8MFG2_9LACO</name>
<dbReference type="GO" id="GO:0003677">
    <property type="term" value="F:DNA binding"/>
    <property type="evidence" value="ECO:0007669"/>
    <property type="project" value="UniProtKB-KW"/>
</dbReference>
<dbReference type="Proteomes" id="UP000253891">
    <property type="component" value="Unassembled WGS sequence"/>
</dbReference>
<dbReference type="PANTHER" id="PTHR42756:SF1">
    <property type="entry name" value="TRANSCRIPTIONAL REPRESSOR OF EMRAB OPERON"/>
    <property type="match status" value="1"/>
</dbReference>
<dbReference type="InterPro" id="IPR036388">
    <property type="entry name" value="WH-like_DNA-bd_sf"/>
</dbReference>
<dbReference type="STRING" id="157463.GCA_001047075_00200"/>